<sequence length="114" mass="13017">MKKEVTVIYKGTKKGDNLICTIREFVLEEAKEITKSIQNLSGVKTLIPWKSETHSPAPGQEVRTKISEFGNSNGLKIKFTWYESTGTLNFQGQAEDLFSETLDYVKENYNITYE</sequence>
<dbReference type="AlphaFoldDB" id="A0A0Z8LRJ3"/>
<evidence type="ECO:0000313" key="2">
    <source>
        <dbReference type="EMBL" id="TQE89834.1"/>
    </source>
</evidence>
<evidence type="ECO:0000313" key="3">
    <source>
        <dbReference type="Proteomes" id="UP000075041"/>
    </source>
</evidence>
<dbReference type="Proteomes" id="UP000075041">
    <property type="component" value="Unassembled WGS sequence"/>
</dbReference>
<evidence type="ECO:0000313" key="4">
    <source>
        <dbReference type="Proteomes" id="UP000315224"/>
    </source>
</evidence>
<organism evidence="2 4">
    <name type="scientific">Streptococcus suis</name>
    <dbReference type="NCBI Taxonomy" id="1307"/>
    <lineage>
        <taxon>Bacteria</taxon>
        <taxon>Bacillati</taxon>
        <taxon>Bacillota</taxon>
        <taxon>Bacilli</taxon>
        <taxon>Lactobacillales</taxon>
        <taxon>Streptococcaceae</taxon>
        <taxon>Streptococcus</taxon>
    </lineage>
</organism>
<reference evidence="1 3" key="1">
    <citation type="submission" date="2016-02" db="EMBL/GenBank/DDBJ databases">
        <authorList>
            <consortium name="Pathogen Informatics"/>
        </authorList>
    </citation>
    <scope>NUCLEOTIDE SEQUENCE [LARGE SCALE GENOMIC DNA]</scope>
    <source>
        <strain evidence="1 3">LOLA-SS005</strain>
    </source>
</reference>
<dbReference type="Proteomes" id="UP000315224">
    <property type="component" value="Unassembled WGS sequence"/>
</dbReference>
<proteinExistence type="predicted"/>
<dbReference type="RefSeq" id="WP_023370598.1">
    <property type="nucleotide sequence ID" value="NZ_CECR01000004.1"/>
</dbReference>
<dbReference type="EMBL" id="VIEK01000001">
    <property type="protein sequence ID" value="TQE89834.1"/>
    <property type="molecule type" value="Genomic_DNA"/>
</dbReference>
<accession>A0A0Z8LRJ3</accession>
<gene>
    <name evidence="1" type="ORF">ERS132356_02036</name>
    <name evidence="2" type="ORF">FH692_00160</name>
</gene>
<dbReference type="EMBL" id="FIFJ01000036">
    <property type="protein sequence ID" value="CYU26564.1"/>
    <property type="molecule type" value="Genomic_DNA"/>
</dbReference>
<comment type="caution">
    <text evidence="2">The sequence shown here is derived from an EMBL/GenBank/DDBJ whole genome shotgun (WGS) entry which is preliminary data.</text>
</comment>
<evidence type="ECO:0000313" key="1">
    <source>
        <dbReference type="EMBL" id="CYU26564.1"/>
    </source>
</evidence>
<reference evidence="2 4" key="2">
    <citation type="submission" date="2019-06" db="EMBL/GenBank/DDBJ databases">
        <title>Comprehensive assessment of Oxford Nanopore MinION sequencing for bacterial characterization and routine diagnosis.</title>
        <authorList>
            <person name="Tan S."/>
            <person name="Dvorak C.M.T."/>
            <person name="Gebhart C."/>
            <person name="Estrada A."/>
            <person name="Marthaler D.G."/>
            <person name="Murtaugh M.P."/>
        </authorList>
    </citation>
    <scope>NUCLEOTIDE SEQUENCE [LARGE SCALE GENOMIC DNA]</scope>
    <source>
        <strain evidence="2 4">2017UMN1435.21</strain>
    </source>
</reference>
<protein>
    <submittedName>
        <fullName evidence="2">Uncharacterized protein</fullName>
    </submittedName>
</protein>
<name>A0A0Z8LRJ3_STRSU</name>